<evidence type="ECO:0000313" key="5">
    <source>
        <dbReference type="EMBL" id="KAL1261232.1"/>
    </source>
</evidence>
<dbReference type="InterPro" id="IPR051261">
    <property type="entry name" value="NLR"/>
</dbReference>
<feature type="region of interest" description="Disordered" evidence="3">
    <location>
        <begin position="1"/>
        <end position="69"/>
    </location>
</feature>
<evidence type="ECO:0000256" key="3">
    <source>
        <dbReference type="SAM" id="MobiDB-lite"/>
    </source>
</evidence>
<dbReference type="SMART" id="SM01288">
    <property type="entry name" value="FISNA"/>
    <property type="match status" value="1"/>
</dbReference>
<proteinExistence type="predicted"/>
<feature type="compositionally biased region" description="Acidic residues" evidence="3">
    <location>
        <begin position="15"/>
        <end position="28"/>
    </location>
</feature>
<keyword evidence="2" id="KW-0677">Repeat</keyword>
<protein>
    <recommendedName>
        <fullName evidence="4">FISNA domain-containing protein</fullName>
    </recommendedName>
</protein>
<gene>
    <name evidence="5" type="ORF">QQF64_009059</name>
</gene>
<evidence type="ECO:0000256" key="2">
    <source>
        <dbReference type="ARBA" id="ARBA00022737"/>
    </source>
</evidence>
<evidence type="ECO:0000313" key="6">
    <source>
        <dbReference type="Proteomes" id="UP001558613"/>
    </source>
</evidence>
<dbReference type="InterPro" id="IPR029495">
    <property type="entry name" value="NACHT-assoc"/>
</dbReference>
<feature type="domain" description="FISNA" evidence="4">
    <location>
        <begin position="74"/>
        <end position="121"/>
    </location>
</feature>
<feature type="non-terminal residue" evidence="5">
    <location>
        <position position="121"/>
    </location>
</feature>
<comment type="caution">
    <text evidence="5">The sequence shown here is derived from an EMBL/GenBank/DDBJ whole genome shotgun (WGS) entry which is preliminary data.</text>
</comment>
<evidence type="ECO:0000256" key="1">
    <source>
        <dbReference type="ARBA" id="ARBA00022614"/>
    </source>
</evidence>
<keyword evidence="1" id="KW-0433">Leucine-rich repeat</keyword>
<dbReference type="EMBL" id="JAYMGO010000015">
    <property type="protein sequence ID" value="KAL1261232.1"/>
    <property type="molecule type" value="Genomic_DNA"/>
</dbReference>
<organism evidence="5 6">
    <name type="scientific">Cirrhinus molitorella</name>
    <name type="common">mud carp</name>
    <dbReference type="NCBI Taxonomy" id="172907"/>
    <lineage>
        <taxon>Eukaryota</taxon>
        <taxon>Metazoa</taxon>
        <taxon>Chordata</taxon>
        <taxon>Craniata</taxon>
        <taxon>Vertebrata</taxon>
        <taxon>Euteleostomi</taxon>
        <taxon>Actinopterygii</taxon>
        <taxon>Neopterygii</taxon>
        <taxon>Teleostei</taxon>
        <taxon>Ostariophysi</taxon>
        <taxon>Cypriniformes</taxon>
        <taxon>Cyprinidae</taxon>
        <taxon>Labeoninae</taxon>
        <taxon>Labeonini</taxon>
        <taxon>Cirrhinus</taxon>
    </lineage>
</organism>
<dbReference type="Proteomes" id="UP001558613">
    <property type="component" value="Unassembled WGS sequence"/>
</dbReference>
<dbReference type="PANTHER" id="PTHR24106">
    <property type="entry name" value="NACHT, LRR AND CARD DOMAINS-CONTAINING"/>
    <property type="match status" value="1"/>
</dbReference>
<evidence type="ECO:0000259" key="4">
    <source>
        <dbReference type="SMART" id="SM01288"/>
    </source>
</evidence>
<sequence>MRPTGRRITRKADKLDDDDEEEEEEEPDLSSFQQKRSGPKPSRVSKRSSKSMGQPLNLNRENTKNHLSHKVLNTFRSNLLKKFKCLCEGIAKQGNSTLLNEIYTELYITESESGEISNEHE</sequence>
<dbReference type="Pfam" id="PF14484">
    <property type="entry name" value="FISNA"/>
    <property type="match status" value="1"/>
</dbReference>
<name>A0ABR3M805_9TELE</name>
<reference evidence="5 6" key="1">
    <citation type="submission" date="2023-09" db="EMBL/GenBank/DDBJ databases">
        <authorList>
            <person name="Wang M."/>
        </authorList>
    </citation>
    <scope>NUCLEOTIDE SEQUENCE [LARGE SCALE GENOMIC DNA]</scope>
    <source>
        <strain evidence="5">GT-2023</strain>
        <tissue evidence="5">Liver</tissue>
    </source>
</reference>
<accession>A0ABR3M805</accession>
<keyword evidence="6" id="KW-1185">Reference proteome</keyword>